<dbReference type="InterPro" id="IPR041540">
    <property type="entry name" value="VATC"/>
</dbReference>
<keyword evidence="1" id="KW-0040">ANK repeat</keyword>
<feature type="repeat" description="ANK" evidence="1">
    <location>
        <begin position="21"/>
        <end position="53"/>
    </location>
</feature>
<evidence type="ECO:0000256" key="2">
    <source>
        <dbReference type="SAM" id="MobiDB-lite"/>
    </source>
</evidence>
<dbReference type="GO" id="GO:0036503">
    <property type="term" value="P:ERAD pathway"/>
    <property type="evidence" value="ECO:0007669"/>
    <property type="project" value="TreeGrafter"/>
</dbReference>
<gene>
    <name evidence="4" type="ORF">HAND00432_LOCUS3777</name>
</gene>
<proteinExistence type="predicted"/>
<dbReference type="PROSITE" id="PS50088">
    <property type="entry name" value="ANK_REPEAT"/>
    <property type="match status" value="1"/>
</dbReference>
<evidence type="ECO:0000256" key="1">
    <source>
        <dbReference type="PROSITE-ProRule" id="PRU00023"/>
    </source>
</evidence>
<dbReference type="SMART" id="SM00248">
    <property type="entry name" value="ANK"/>
    <property type="match status" value="1"/>
</dbReference>
<feature type="region of interest" description="Disordered" evidence="2">
    <location>
        <begin position="89"/>
        <end position="149"/>
    </location>
</feature>
<dbReference type="AlphaFoldDB" id="A0A6U2FIA4"/>
<dbReference type="Pfam" id="PF13857">
    <property type="entry name" value="Ank_5"/>
    <property type="match status" value="1"/>
</dbReference>
<accession>A0A6U2FIA4</accession>
<dbReference type="InterPro" id="IPR036770">
    <property type="entry name" value="Ankyrin_rpt-contain_sf"/>
</dbReference>
<evidence type="ECO:0000313" key="4">
    <source>
        <dbReference type="EMBL" id="CAD8949259.1"/>
    </source>
</evidence>
<dbReference type="Gene3D" id="1.25.40.20">
    <property type="entry name" value="Ankyrin repeat-containing domain"/>
    <property type="match status" value="1"/>
</dbReference>
<dbReference type="EMBL" id="HBFX01006155">
    <property type="protein sequence ID" value="CAD8949259.1"/>
    <property type="molecule type" value="Transcribed_RNA"/>
</dbReference>
<sequence>MPEVKRLVAAGESDINARNSIGRTPLHAAALGGPARVVGFLLDLGADPTLRDDAGKVPYVLCRGKEERDSFRRFMGSNPERWDYREAAVPSGLTGEMEEEQQRKAEEKKEKEKARRKEQERRKKEAERKRKEGAESQRTATKATAALSERERRALAAERRLGVGPTASPIFSCDNCGKQSTGGAPFERLAFKYCSTACVVAHKKALGE</sequence>
<dbReference type="PANTHER" id="PTHR16036">
    <property type="entry name" value="ANKYRIN REPEAT AND ZINC FINGER DOMAIN-CONTAINING PROTEIN 1"/>
    <property type="match status" value="1"/>
</dbReference>
<evidence type="ECO:0000259" key="3">
    <source>
        <dbReference type="Pfam" id="PF18716"/>
    </source>
</evidence>
<dbReference type="PROSITE" id="PS50297">
    <property type="entry name" value="ANK_REP_REGION"/>
    <property type="match status" value="1"/>
</dbReference>
<dbReference type="SUPFAM" id="SSF48403">
    <property type="entry name" value="Ankyrin repeat"/>
    <property type="match status" value="1"/>
</dbReference>
<feature type="domain" description="Vms1-associating treble clef" evidence="3">
    <location>
        <begin position="171"/>
        <end position="206"/>
    </location>
</feature>
<name>A0A6U2FIA4_HEMAN</name>
<dbReference type="InterPro" id="IPR047139">
    <property type="entry name" value="ANKZ1/VMS1"/>
</dbReference>
<dbReference type="Pfam" id="PF18716">
    <property type="entry name" value="VATC"/>
    <property type="match status" value="1"/>
</dbReference>
<dbReference type="InterPro" id="IPR002110">
    <property type="entry name" value="Ankyrin_rpt"/>
</dbReference>
<organism evidence="4">
    <name type="scientific">Hemiselmis andersenii</name>
    <name type="common">Cryptophyte alga</name>
    <dbReference type="NCBI Taxonomy" id="464988"/>
    <lineage>
        <taxon>Eukaryota</taxon>
        <taxon>Cryptophyceae</taxon>
        <taxon>Cryptomonadales</taxon>
        <taxon>Hemiselmidaceae</taxon>
        <taxon>Hemiselmis</taxon>
    </lineage>
</organism>
<feature type="compositionally biased region" description="Basic and acidic residues" evidence="2">
    <location>
        <begin position="100"/>
        <end position="135"/>
    </location>
</feature>
<dbReference type="PANTHER" id="PTHR16036:SF2">
    <property type="entry name" value="TRNA ENDONUCLEASE ANKZF1"/>
    <property type="match status" value="1"/>
</dbReference>
<protein>
    <recommendedName>
        <fullName evidence="3">Vms1-associating treble clef domain-containing protein</fullName>
    </recommendedName>
</protein>
<reference evidence="4" key="1">
    <citation type="submission" date="2021-01" db="EMBL/GenBank/DDBJ databases">
        <authorList>
            <person name="Corre E."/>
            <person name="Pelletier E."/>
            <person name="Niang G."/>
            <person name="Scheremetjew M."/>
            <person name="Finn R."/>
            <person name="Kale V."/>
            <person name="Holt S."/>
            <person name="Cochrane G."/>
            <person name="Meng A."/>
            <person name="Brown T."/>
            <person name="Cohen L."/>
        </authorList>
    </citation>
    <scope>NUCLEOTIDE SEQUENCE</scope>
    <source>
        <strain evidence="4">CCMP644</strain>
    </source>
</reference>